<dbReference type="InterPro" id="IPR022812">
    <property type="entry name" value="Dynamin"/>
</dbReference>
<dbReference type="PRINTS" id="PR00195">
    <property type="entry name" value="DYNAMIN"/>
</dbReference>
<comment type="caution">
    <text evidence="4">The sequence shown here is derived from an EMBL/GenBank/DDBJ whole genome shotgun (WGS) entry which is preliminary data.</text>
</comment>
<proteinExistence type="predicted"/>
<dbReference type="GO" id="GO:0008017">
    <property type="term" value="F:microtubule binding"/>
    <property type="evidence" value="ECO:0007669"/>
    <property type="project" value="TreeGrafter"/>
</dbReference>
<dbReference type="InterPro" id="IPR000375">
    <property type="entry name" value="Dynamin_stalk"/>
</dbReference>
<gene>
    <name evidence="4" type="ORF">QBC47DRAFT_96499</name>
</gene>
<evidence type="ECO:0000313" key="4">
    <source>
        <dbReference type="EMBL" id="KAK1758864.1"/>
    </source>
</evidence>
<dbReference type="PANTHER" id="PTHR11566:SF21">
    <property type="entry name" value="DYNAMIN RELATED PROTEIN 1, ISOFORM A"/>
    <property type="match status" value="1"/>
</dbReference>
<protein>
    <submittedName>
        <fullName evidence="4">P-loop containing nucleoside triphosphate hydrolase protein</fullName>
    </submittedName>
</protein>
<dbReference type="GO" id="GO:0005874">
    <property type="term" value="C:microtubule"/>
    <property type="evidence" value="ECO:0007669"/>
    <property type="project" value="TreeGrafter"/>
</dbReference>
<dbReference type="GO" id="GO:0016020">
    <property type="term" value="C:membrane"/>
    <property type="evidence" value="ECO:0007669"/>
    <property type="project" value="TreeGrafter"/>
</dbReference>
<dbReference type="FunFam" id="3.40.50.300:FF:001425">
    <property type="entry name" value="Dynamin GTPase, putative"/>
    <property type="match status" value="1"/>
</dbReference>
<keyword evidence="2" id="KW-0342">GTP-binding</keyword>
<keyword evidence="1" id="KW-0547">Nucleotide-binding</keyword>
<reference evidence="4" key="1">
    <citation type="submission" date="2023-06" db="EMBL/GenBank/DDBJ databases">
        <title>Genome-scale phylogeny and comparative genomics of the fungal order Sordariales.</title>
        <authorList>
            <consortium name="Lawrence Berkeley National Laboratory"/>
            <person name="Hensen N."/>
            <person name="Bonometti L."/>
            <person name="Westerberg I."/>
            <person name="Brannstrom I.O."/>
            <person name="Guillou S."/>
            <person name="Cros-Aarteil S."/>
            <person name="Calhoun S."/>
            <person name="Haridas S."/>
            <person name="Kuo A."/>
            <person name="Mondo S."/>
            <person name="Pangilinan J."/>
            <person name="Riley R."/>
            <person name="Labutti K."/>
            <person name="Andreopoulos B."/>
            <person name="Lipzen A."/>
            <person name="Chen C."/>
            <person name="Yanf M."/>
            <person name="Daum C."/>
            <person name="Ng V."/>
            <person name="Clum A."/>
            <person name="Steindorff A."/>
            <person name="Ohm R."/>
            <person name="Martin F."/>
            <person name="Silar P."/>
            <person name="Natvig D."/>
            <person name="Lalanne C."/>
            <person name="Gautier V."/>
            <person name="Ament-Velasquez S.L."/>
            <person name="Kruys A."/>
            <person name="Hutchinson M.I."/>
            <person name="Powell A.J."/>
            <person name="Barry K."/>
            <person name="Miller A.N."/>
            <person name="Grigoriev I.V."/>
            <person name="Debuchy R."/>
            <person name="Gladieux P."/>
            <person name="Thoren M.H."/>
            <person name="Johannesson H."/>
        </authorList>
    </citation>
    <scope>NUCLEOTIDE SEQUENCE</scope>
    <source>
        <strain evidence="4">PSN4</strain>
    </source>
</reference>
<organism evidence="4 5">
    <name type="scientific">Echria macrotheca</name>
    <dbReference type="NCBI Taxonomy" id="438768"/>
    <lineage>
        <taxon>Eukaryota</taxon>
        <taxon>Fungi</taxon>
        <taxon>Dikarya</taxon>
        <taxon>Ascomycota</taxon>
        <taxon>Pezizomycotina</taxon>
        <taxon>Sordariomycetes</taxon>
        <taxon>Sordariomycetidae</taxon>
        <taxon>Sordariales</taxon>
        <taxon>Schizotheciaceae</taxon>
        <taxon>Echria</taxon>
    </lineage>
</organism>
<dbReference type="SUPFAM" id="SSF52540">
    <property type="entry name" value="P-loop containing nucleoside triphosphate hydrolases"/>
    <property type="match status" value="1"/>
</dbReference>
<dbReference type="GO" id="GO:0000266">
    <property type="term" value="P:mitochondrial fission"/>
    <property type="evidence" value="ECO:0007669"/>
    <property type="project" value="TreeGrafter"/>
</dbReference>
<dbReference type="GO" id="GO:0005525">
    <property type="term" value="F:GTP binding"/>
    <property type="evidence" value="ECO:0007669"/>
    <property type="project" value="InterPro"/>
</dbReference>
<accession>A0AAJ0FEK7</accession>
<feature type="domain" description="Dynamin-type G" evidence="3">
    <location>
        <begin position="35"/>
        <end position="319"/>
    </location>
</feature>
<name>A0AAJ0FEK7_9PEZI</name>
<evidence type="ECO:0000259" key="3">
    <source>
        <dbReference type="PROSITE" id="PS51718"/>
    </source>
</evidence>
<dbReference type="Pfam" id="PF01031">
    <property type="entry name" value="Dynamin_M"/>
    <property type="match status" value="1"/>
</dbReference>
<dbReference type="EMBL" id="MU839828">
    <property type="protein sequence ID" value="KAK1758864.1"/>
    <property type="molecule type" value="Genomic_DNA"/>
</dbReference>
<dbReference type="CDD" id="cd08771">
    <property type="entry name" value="DLP_1"/>
    <property type="match status" value="1"/>
</dbReference>
<dbReference type="InterPro" id="IPR027417">
    <property type="entry name" value="P-loop_NTPase"/>
</dbReference>
<dbReference type="PROSITE" id="PS51718">
    <property type="entry name" value="G_DYNAMIN_2"/>
    <property type="match status" value="1"/>
</dbReference>
<dbReference type="InterPro" id="IPR045063">
    <property type="entry name" value="Dynamin_N"/>
</dbReference>
<dbReference type="GO" id="GO:0003924">
    <property type="term" value="F:GTPase activity"/>
    <property type="evidence" value="ECO:0007669"/>
    <property type="project" value="InterPro"/>
</dbReference>
<dbReference type="PANTHER" id="PTHR11566">
    <property type="entry name" value="DYNAMIN"/>
    <property type="match status" value="1"/>
</dbReference>
<evidence type="ECO:0000256" key="1">
    <source>
        <dbReference type="ARBA" id="ARBA00022741"/>
    </source>
</evidence>
<sequence>MVALENDFLNKLCSADQLQLLNAIDQLRHQGIYNYVSLPQIIVCGDQSSGKSSVLEAISGVAFPKSSSLCTRFPTELVMRRHSQKGARISIVPHETRNEAEKIALRTFRESLDSFDQLPNVVEAAKLAMGISTHGKAFSKDILRIEISGPDRPHLTIVDLPGLIHSETKHQSASDVELIQEVVQGYMKESRCIILAVVSAKNDYANQVVLKLARTADPNGQRTMGVVTKPDTLIPGSRGEADFISLAAKQEVDFRLGWHVVKNLDSDKGPSTLAERDAQEIEFFARGAWSGLPATSLGVRHLRGRLSKVLLRQIATTLPSLIDEMEKRSEDSKAQLKALGDPRATLDQQRLYLFEVTQNFQKLHSPRTHTPKRLLFISTAVAPSQTLICVIAPR</sequence>
<dbReference type="GO" id="GO:0048312">
    <property type="term" value="P:intracellular distribution of mitochondria"/>
    <property type="evidence" value="ECO:0007669"/>
    <property type="project" value="TreeGrafter"/>
</dbReference>
<dbReference type="InterPro" id="IPR030381">
    <property type="entry name" value="G_DYNAMIN_dom"/>
</dbReference>
<evidence type="ECO:0000313" key="5">
    <source>
        <dbReference type="Proteomes" id="UP001239445"/>
    </source>
</evidence>
<dbReference type="GO" id="GO:0005739">
    <property type="term" value="C:mitochondrion"/>
    <property type="evidence" value="ECO:0007669"/>
    <property type="project" value="TreeGrafter"/>
</dbReference>
<dbReference type="InterPro" id="IPR001401">
    <property type="entry name" value="Dynamin_GTPase"/>
</dbReference>
<dbReference type="GO" id="GO:0006897">
    <property type="term" value="P:endocytosis"/>
    <property type="evidence" value="ECO:0007669"/>
    <property type="project" value="TreeGrafter"/>
</dbReference>
<dbReference type="AlphaFoldDB" id="A0AAJ0FEK7"/>
<dbReference type="SMART" id="SM00053">
    <property type="entry name" value="DYNc"/>
    <property type="match status" value="1"/>
</dbReference>
<evidence type="ECO:0000256" key="2">
    <source>
        <dbReference type="ARBA" id="ARBA00023134"/>
    </source>
</evidence>
<dbReference type="Gene3D" id="3.40.50.300">
    <property type="entry name" value="P-loop containing nucleotide triphosphate hydrolases"/>
    <property type="match status" value="1"/>
</dbReference>
<keyword evidence="5" id="KW-1185">Reference proteome</keyword>
<dbReference type="Proteomes" id="UP001239445">
    <property type="component" value="Unassembled WGS sequence"/>
</dbReference>
<dbReference type="GO" id="GO:0016559">
    <property type="term" value="P:peroxisome fission"/>
    <property type="evidence" value="ECO:0007669"/>
    <property type="project" value="TreeGrafter"/>
</dbReference>
<dbReference type="Pfam" id="PF00350">
    <property type="entry name" value="Dynamin_N"/>
    <property type="match status" value="1"/>
</dbReference>
<keyword evidence="4" id="KW-0378">Hydrolase</keyword>